<dbReference type="Gene3D" id="1.10.150.830">
    <property type="match status" value="1"/>
</dbReference>
<keyword evidence="4" id="KW-1185">Reference proteome</keyword>
<feature type="domain" description="CEP-1 C-terminal SAM" evidence="2">
    <location>
        <begin position="35"/>
        <end position="136"/>
    </location>
</feature>
<organism evidence="5">
    <name type="scientific">Angiostrongylus costaricensis</name>
    <name type="common">Nematode worm</name>
    <dbReference type="NCBI Taxonomy" id="334426"/>
    <lineage>
        <taxon>Eukaryota</taxon>
        <taxon>Metazoa</taxon>
        <taxon>Ecdysozoa</taxon>
        <taxon>Nematoda</taxon>
        <taxon>Chromadorea</taxon>
        <taxon>Rhabditida</taxon>
        <taxon>Rhabditina</taxon>
        <taxon>Rhabditomorpha</taxon>
        <taxon>Strongyloidea</taxon>
        <taxon>Metastrongylidae</taxon>
        <taxon>Angiostrongylus</taxon>
    </lineage>
</organism>
<feature type="region of interest" description="Disordered" evidence="1">
    <location>
        <begin position="1"/>
        <end position="27"/>
    </location>
</feature>
<evidence type="ECO:0000313" key="4">
    <source>
        <dbReference type="Proteomes" id="UP000267027"/>
    </source>
</evidence>
<dbReference type="InterPro" id="IPR054106">
    <property type="entry name" value="CEP-1_C"/>
</dbReference>
<dbReference type="AlphaFoldDB" id="A0A0R3PCT2"/>
<accession>A0A0R3PCT2</accession>
<dbReference type="WBParaSite" id="ACOC_0000166201-mRNA-1">
    <property type="protein sequence ID" value="ACOC_0000166201-mRNA-1"/>
    <property type="gene ID" value="ACOC_0000166201"/>
</dbReference>
<sequence>MLQRAGNGKSKRVHFEEHPVGPSRQTESHFNDPVKACKCLWFLQHEEKFDELICMEIDGNPFQDICVVTRGTLIKAWLTKRSIGLASHADKFESQSIFTLGDLASVYRHDTFARLGFDPDQCAVLNKAFNDWYRVIRSEICVILIFAQADVPRFRFICVRVEIVICAGSIAFVYNSPYHCRQTIKEELKDRRAAVMVEAADACNSIRKTHRSFADYKAKMIALGRPDDTVTASRKAMEKTIHEYYSDFFDSHAHLPSYEVREYGYVAPPVPPYEIRHAISSVKKIEQYQVWRG</sequence>
<gene>
    <name evidence="3" type="ORF">ACOC_LOCUS1663</name>
</gene>
<name>A0A0R3PCT2_ANGCS</name>
<evidence type="ECO:0000256" key="1">
    <source>
        <dbReference type="SAM" id="MobiDB-lite"/>
    </source>
</evidence>
<proteinExistence type="predicted"/>
<evidence type="ECO:0000313" key="5">
    <source>
        <dbReference type="WBParaSite" id="ACOC_0000166201-mRNA-1"/>
    </source>
</evidence>
<reference evidence="3 4" key="2">
    <citation type="submission" date="2018-11" db="EMBL/GenBank/DDBJ databases">
        <authorList>
            <consortium name="Pathogen Informatics"/>
        </authorList>
    </citation>
    <scope>NUCLEOTIDE SEQUENCE [LARGE SCALE GENOMIC DNA]</scope>
    <source>
        <strain evidence="3 4">Costa Rica</strain>
    </source>
</reference>
<evidence type="ECO:0000313" key="3">
    <source>
        <dbReference type="EMBL" id="VDM53248.1"/>
    </source>
</evidence>
<dbReference type="Pfam" id="PF21907">
    <property type="entry name" value="SAM_CEP-1_C"/>
    <property type="match status" value="1"/>
</dbReference>
<dbReference type="EMBL" id="UYYA01000264">
    <property type="protein sequence ID" value="VDM53248.1"/>
    <property type="molecule type" value="Genomic_DNA"/>
</dbReference>
<dbReference type="Proteomes" id="UP000267027">
    <property type="component" value="Unassembled WGS sequence"/>
</dbReference>
<dbReference type="STRING" id="334426.A0A0R3PCT2"/>
<reference evidence="5" key="1">
    <citation type="submission" date="2017-02" db="UniProtKB">
        <authorList>
            <consortium name="WormBaseParasite"/>
        </authorList>
    </citation>
    <scope>IDENTIFICATION</scope>
</reference>
<protein>
    <submittedName>
        <fullName evidence="5">BTB domain-containing protein</fullName>
    </submittedName>
</protein>
<evidence type="ECO:0000259" key="2">
    <source>
        <dbReference type="Pfam" id="PF21907"/>
    </source>
</evidence>